<dbReference type="SUPFAM" id="SSF55729">
    <property type="entry name" value="Acyl-CoA N-acyltransferases (Nat)"/>
    <property type="match status" value="1"/>
</dbReference>
<dbReference type="STRING" id="1048205.AB852_01585"/>
<comment type="caution">
    <text evidence="2">The sequence shown here is derived from an EMBL/GenBank/DDBJ whole genome shotgun (WGS) entry which is preliminary data.</text>
</comment>
<dbReference type="GO" id="GO:0016747">
    <property type="term" value="F:acyltransferase activity, transferring groups other than amino-acyl groups"/>
    <property type="evidence" value="ECO:0007669"/>
    <property type="project" value="InterPro"/>
</dbReference>
<proteinExistence type="predicted"/>
<organism evidence="2 3">
    <name type="scientific">Streptomyces uncialis</name>
    <dbReference type="NCBI Taxonomy" id="1048205"/>
    <lineage>
        <taxon>Bacteria</taxon>
        <taxon>Bacillati</taxon>
        <taxon>Actinomycetota</taxon>
        <taxon>Actinomycetes</taxon>
        <taxon>Kitasatosporales</taxon>
        <taxon>Streptomycetaceae</taxon>
        <taxon>Streptomyces</taxon>
    </lineage>
</organism>
<dbReference type="PROSITE" id="PS51186">
    <property type="entry name" value="GNAT"/>
    <property type="match status" value="1"/>
</dbReference>
<sequence length="169" mass="18749">MIDLKHYSFEVPPEVRQTILDVHAALPESDPGDPFTARFPWFVDHWTGSPGFTCVIAYDGEAPAGFVYGAPLADGREWWRGHTEPPTGQTATYGVSELAVGARWRGTGLSARLHDALLVGRTESLAVLSVDSEHPKVQALYERWGYRKVGERRPFADSPLFAVMLRTLP</sequence>
<dbReference type="AlphaFoldDB" id="A0A1Q4VCR3"/>
<keyword evidence="2" id="KW-0808">Transferase</keyword>
<protein>
    <submittedName>
        <fullName evidence="2">Acetyltransferase</fullName>
    </submittedName>
</protein>
<accession>A0A1Q4VCR3</accession>
<evidence type="ECO:0000259" key="1">
    <source>
        <dbReference type="PROSITE" id="PS51186"/>
    </source>
</evidence>
<feature type="domain" description="N-acetyltransferase" evidence="1">
    <location>
        <begin position="9"/>
        <end position="169"/>
    </location>
</feature>
<name>A0A1Q4VCR3_9ACTN</name>
<dbReference type="InterPro" id="IPR016181">
    <property type="entry name" value="Acyl_CoA_acyltransferase"/>
</dbReference>
<gene>
    <name evidence="2" type="ORF">AB852_01585</name>
</gene>
<dbReference type="Proteomes" id="UP000186455">
    <property type="component" value="Unassembled WGS sequence"/>
</dbReference>
<dbReference type="RefSeq" id="WP_073782818.1">
    <property type="nucleotide sequence ID" value="NZ_LFBV01000001.1"/>
</dbReference>
<evidence type="ECO:0000313" key="2">
    <source>
        <dbReference type="EMBL" id="OKH95539.1"/>
    </source>
</evidence>
<reference evidence="2 3" key="1">
    <citation type="submission" date="2015-06" db="EMBL/GenBank/DDBJ databases">
        <title>Cloning and characterization of the uncialamcin biosynthetic gene cluster.</title>
        <authorList>
            <person name="Yan X."/>
            <person name="Huang T."/>
            <person name="Ge H."/>
            <person name="Shen B."/>
        </authorList>
    </citation>
    <scope>NUCLEOTIDE SEQUENCE [LARGE SCALE GENOMIC DNA]</scope>
    <source>
        <strain evidence="2 3">DCA2648</strain>
    </source>
</reference>
<keyword evidence="3" id="KW-1185">Reference proteome</keyword>
<dbReference type="Pfam" id="PF00583">
    <property type="entry name" value="Acetyltransf_1"/>
    <property type="match status" value="1"/>
</dbReference>
<dbReference type="EMBL" id="LFBV01000001">
    <property type="protein sequence ID" value="OKH95539.1"/>
    <property type="molecule type" value="Genomic_DNA"/>
</dbReference>
<dbReference type="Gene3D" id="3.40.630.30">
    <property type="match status" value="1"/>
</dbReference>
<dbReference type="InterPro" id="IPR000182">
    <property type="entry name" value="GNAT_dom"/>
</dbReference>
<evidence type="ECO:0000313" key="3">
    <source>
        <dbReference type="Proteomes" id="UP000186455"/>
    </source>
</evidence>